<dbReference type="Proteomes" id="UP000824782">
    <property type="component" value="Unassembled WGS sequence"/>
</dbReference>
<evidence type="ECO:0000313" key="3">
    <source>
        <dbReference type="EMBL" id="KAG8537113.1"/>
    </source>
</evidence>
<dbReference type="InterPro" id="IPR028002">
    <property type="entry name" value="Myb_DNA-bind_5"/>
</dbReference>
<feature type="domain" description="Myb/SANT-like DNA-binding" evidence="2">
    <location>
        <begin position="2"/>
        <end position="62"/>
    </location>
</feature>
<dbReference type="EMBL" id="WNYA01033823">
    <property type="protein sequence ID" value="KAG8537113.1"/>
    <property type="molecule type" value="Genomic_DNA"/>
</dbReference>
<name>A0AAV6YST9_ENGPU</name>
<dbReference type="AlphaFoldDB" id="A0AAV6YST9"/>
<feature type="region of interest" description="Disordered" evidence="1">
    <location>
        <begin position="92"/>
        <end position="149"/>
    </location>
</feature>
<evidence type="ECO:0000256" key="1">
    <source>
        <dbReference type="SAM" id="MobiDB-lite"/>
    </source>
</evidence>
<feature type="compositionally biased region" description="Basic residues" evidence="1">
    <location>
        <begin position="333"/>
        <end position="351"/>
    </location>
</feature>
<comment type="caution">
    <text evidence="3">The sequence shown here is derived from an EMBL/GenBank/DDBJ whole genome shotgun (WGS) entry which is preliminary data.</text>
</comment>
<dbReference type="Pfam" id="PF13873">
    <property type="entry name" value="Myb_DNA-bind_5"/>
    <property type="match status" value="1"/>
</dbReference>
<reference evidence="3" key="1">
    <citation type="thesis" date="2020" institute="ProQuest LLC" country="789 East Eisenhower Parkway, Ann Arbor, MI, USA">
        <title>Comparative Genomics and Chromosome Evolution.</title>
        <authorList>
            <person name="Mudd A.B."/>
        </authorList>
    </citation>
    <scope>NUCLEOTIDE SEQUENCE</scope>
    <source>
        <strain evidence="3">237g6f4</strain>
        <tissue evidence="3">Blood</tissue>
    </source>
</reference>
<sequence>VSANYDFLFGKMSDGIPLSSKSNIWLGILEQINSQGVEYRTVSDIKKKWYDCRRRLRNKLAKMESARRTGGGLCAWQRLSWVEQRIRKTFHPHQIQGTNGIAEESTAPPPAPPTPPPHPVTRPVPVASSPTPPPAEVPLTRVKAPQPGPDEIWSVDDKIFRDFVVQNLEFMEQYLQYQKKMVQTIEVMGQKICDAIHKIADTLGHICQPGNVAQGESKNRSPFSPPRVSPALDPGAQPRPAPDSTKESLHPGDCYILELSKKPTPIINPPNEGNPSSIVPDSGCRSVGSTLDLSSWAPGPPTAATFLPAVKKEQSSSTFTAPVASGNSSVTQRHAKSRKWPVRRSSRLSKT</sequence>
<organism evidence="3 4">
    <name type="scientific">Engystomops pustulosus</name>
    <name type="common">Tungara frog</name>
    <name type="synonym">Physalaemus pustulosus</name>
    <dbReference type="NCBI Taxonomy" id="76066"/>
    <lineage>
        <taxon>Eukaryota</taxon>
        <taxon>Metazoa</taxon>
        <taxon>Chordata</taxon>
        <taxon>Craniata</taxon>
        <taxon>Vertebrata</taxon>
        <taxon>Euteleostomi</taxon>
        <taxon>Amphibia</taxon>
        <taxon>Batrachia</taxon>
        <taxon>Anura</taxon>
        <taxon>Neobatrachia</taxon>
        <taxon>Hyloidea</taxon>
        <taxon>Leptodactylidae</taxon>
        <taxon>Leiuperinae</taxon>
        <taxon>Engystomops</taxon>
    </lineage>
</organism>
<proteinExistence type="predicted"/>
<feature type="non-terminal residue" evidence="3">
    <location>
        <position position="1"/>
    </location>
</feature>
<dbReference type="PANTHER" id="PTHR23098">
    <property type="entry name" value="AGAP001331-PA-RELATED"/>
    <property type="match status" value="1"/>
</dbReference>
<accession>A0AAV6YST9</accession>
<gene>
    <name evidence="3" type="ORF">GDO81_025057</name>
</gene>
<keyword evidence="4" id="KW-1185">Reference proteome</keyword>
<protein>
    <recommendedName>
        <fullName evidence="2">Myb/SANT-like DNA-binding domain-containing protein</fullName>
    </recommendedName>
</protein>
<evidence type="ECO:0000259" key="2">
    <source>
        <dbReference type="Pfam" id="PF13873"/>
    </source>
</evidence>
<feature type="region of interest" description="Disordered" evidence="1">
    <location>
        <begin position="211"/>
        <end position="250"/>
    </location>
</feature>
<feature type="compositionally biased region" description="Pro residues" evidence="1">
    <location>
        <begin position="107"/>
        <end position="122"/>
    </location>
</feature>
<feature type="region of interest" description="Disordered" evidence="1">
    <location>
        <begin position="262"/>
        <end position="283"/>
    </location>
</feature>
<feature type="region of interest" description="Disordered" evidence="1">
    <location>
        <begin position="315"/>
        <end position="351"/>
    </location>
</feature>
<dbReference type="PANTHER" id="PTHR23098:SF22">
    <property type="entry name" value="MYB-LIKE DOMAIN-CONTAINING PROTEIN"/>
    <property type="match status" value="1"/>
</dbReference>
<dbReference type="GO" id="GO:0005634">
    <property type="term" value="C:nucleus"/>
    <property type="evidence" value="ECO:0007669"/>
    <property type="project" value="TreeGrafter"/>
</dbReference>
<feature type="compositionally biased region" description="Polar residues" evidence="1">
    <location>
        <begin position="315"/>
        <end position="332"/>
    </location>
</feature>
<evidence type="ECO:0000313" key="4">
    <source>
        <dbReference type="Proteomes" id="UP000824782"/>
    </source>
</evidence>